<dbReference type="GO" id="GO:0005524">
    <property type="term" value="F:ATP binding"/>
    <property type="evidence" value="ECO:0007669"/>
    <property type="project" value="UniProtKB-KW"/>
</dbReference>
<sequence length="701" mass="78512">MFPVLIIDDDRPSRKTLADILTERGYQVQTADTGEAGLKAARTELFAAALINLVLPGMSGLAVLKQLKEQQPELCVCIVTDKTSAKDMAEIFRLGADDLFIKPLIIERIIHRITDAEDNRKLHQSLRQSKEELLKNFQTSQVINALLRIAFEDITLKEKLQLTLDHLLSLPWLVFERRGAIFLMDRGKEFLLLQVQSDLSPKLLKKCARLPVGRCLCGRVAATAKIAFADCIDPRHEIRYEGIQPHGHYCVPILLHNEVLGVVNVYIKNRHRRENSEEQFLTAVANTLAVIIDQHRAEKEKKKLQNHVRQSQKMEAIGTLAGGIAHDFNNILTAILGYAALVKENCPPESQTYSDVEQILASGNRARELVRQMLTFSRQRPNEIQVIQTHLIIKEALKMLRASIPSTIKINQHLRTEQTTIFGDATQIHQVFMNLCTNAYHAMRLQGGVLDIRLESVCLFSPHPRLVGRLPAGEYVRLTVTDTGNGIPPEVRERIFEPYFTTKNAEDGTGLGLAVVYGIVSEMKGDIEVRSEPGSGTTFEVYFPRARCTGQESIVAPESMSGGAEHILCVDDEAPITEIYQRSLNLLGYQVTVRTSSVEALGAFRARPDRFALVITDQTMPNMTGIELIDELREIRPNVPVILATGYSELINKDTIQDHRISKILMKPITRRDLALAIRDALETTTKEGSGDSNRTPGRPH</sequence>
<gene>
    <name evidence="9" type="ORF">MNBD_DELTA04-808</name>
</gene>
<dbReference type="SUPFAM" id="SSF47384">
    <property type="entry name" value="Homodimeric domain of signal transducing histidine kinase"/>
    <property type="match status" value="1"/>
</dbReference>
<dbReference type="InterPro" id="IPR003594">
    <property type="entry name" value="HATPase_dom"/>
</dbReference>
<dbReference type="PRINTS" id="PR00344">
    <property type="entry name" value="BCTRLSENSOR"/>
</dbReference>
<evidence type="ECO:0000256" key="2">
    <source>
        <dbReference type="ARBA" id="ARBA00022679"/>
    </source>
</evidence>
<accession>A0A3B0VBZ1</accession>
<evidence type="ECO:0000259" key="8">
    <source>
        <dbReference type="PROSITE" id="PS50110"/>
    </source>
</evidence>
<evidence type="ECO:0000256" key="4">
    <source>
        <dbReference type="ARBA" id="ARBA00022777"/>
    </source>
</evidence>
<dbReference type="InterPro" id="IPR005467">
    <property type="entry name" value="His_kinase_dom"/>
</dbReference>
<keyword evidence="3" id="KW-0547">Nucleotide-binding</keyword>
<dbReference type="InterPro" id="IPR036890">
    <property type="entry name" value="HATPase_C_sf"/>
</dbReference>
<dbReference type="SMART" id="SM00448">
    <property type="entry name" value="REC"/>
    <property type="match status" value="2"/>
</dbReference>
<dbReference type="CDD" id="cd00082">
    <property type="entry name" value="HisKA"/>
    <property type="match status" value="1"/>
</dbReference>
<dbReference type="SMART" id="SM00388">
    <property type="entry name" value="HisKA"/>
    <property type="match status" value="1"/>
</dbReference>
<dbReference type="Gene3D" id="3.40.50.2300">
    <property type="match status" value="2"/>
</dbReference>
<dbReference type="AlphaFoldDB" id="A0A3B0VBZ1"/>
<dbReference type="InterPro" id="IPR011006">
    <property type="entry name" value="CheY-like_superfamily"/>
</dbReference>
<evidence type="ECO:0000256" key="5">
    <source>
        <dbReference type="ARBA" id="ARBA00022840"/>
    </source>
</evidence>
<dbReference type="CDD" id="cd00156">
    <property type="entry name" value="REC"/>
    <property type="match status" value="1"/>
</dbReference>
<feature type="domain" description="Histidine kinase" evidence="7">
    <location>
        <begin position="323"/>
        <end position="547"/>
    </location>
</feature>
<dbReference type="InterPro" id="IPR029016">
    <property type="entry name" value="GAF-like_dom_sf"/>
</dbReference>
<dbReference type="SUPFAM" id="SSF55781">
    <property type="entry name" value="GAF domain-like"/>
    <property type="match status" value="1"/>
</dbReference>
<keyword evidence="6" id="KW-0902">Two-component regulatory system</keyword>
<evidence type="ECO:0008006" key="10">
    <source>
        <dbReference type="Google" id="ProtNLM"/>
    </source>
</evidence>
<dbReference type="EMBL" id="UOEY01000024">
    <property type="protein sequence ID" value="VAW36402.1"/>
    <property type="molecule type" value="Genomic_DNA"/>
</dbReference>
<keyword evidence="5" id="KW-0067">ATP-binding</keyword>
<dbReference type="PROSITE" id="PS50109">
    <property type="entry name" value="HIS_KIN"/>
    <property type="match status" value="1"/>
</dbReference>
<dbReference type="InterPro" id="IPR004358">
    <property type="entry name" value="Sig_transdc_His_kin-like_C"/>
</dbReference>
<dbReference type="SUPFAM" id="SSF52172">
    <property type="entry name" value="CheY-like"/>
    <property type="match status" value="2"/>
</dbReference>
<keyword evidence="2" id="KW-0808">Transferase</keyword>
<dbReference type="Gene3D" id="3.30.565.10">
    <property type="entry name" value="Histidine kinase-like ATPase, C-terminal domain"/>
    <property type="match status" value="1"/>
</dbReference>
<evidence type="ECO:0000313" key="9">
    <source>
        <dbReference type="EMBL" id="VAW36402.1"/>
    </source>
</evidence>
<dbReference type="PANTHER" id="PTHR43065">
    <property type="entry name" value="SENSOR HISTIDINE KINASE"/>
    <property type="match status" value="1"/>
</dbReference>
<feature type="domain" description="Response regulatory" evidence="8">
    <location>
        <begin position="566"/>
        <end position="682"/>
    </location>
</feature>
<dbReference type="SMART" id="SM00065">
    <property type="entry name" value="GAF"/>
    <property type="match status" value="1"/>
</dbReference>
<dbReference type="Pfam" id="PF02518">
    <property type="entry name" value="HATPase_c"/>
    <property type="match status" value="1"/>
</dbReference>
<proteinExistence type="predicted"/>
<reference evidence="9" key="1">
    <citation type="submission" date="2018-06" db="EMBL/GenBank/DDBJ databases">
        <authorList>
            <person name="Zhirakovskaya E."/>
        </authorList>
    </citation>
    <scope>NUCLEOTIDE SEQUENCE</scope>
</reference>
<dbReference type="Pfam" id="PF13185">
    <property type="entry name" value="GAF_2"/>
    <property type="match status" value="1"/>
</dbReference>
<dbReference type="InterPro" id="IPR003018">
    <property type="entry name" value="GAF"/>
</dbReference>
<dbReference type="InterPro" id="IPR036097">
    <property type="entry name" value="HisK_dim/P_sf"/>
</dbReference>
<dbReference type="Pfam" id="PF00072">
    <property type="entry name" value="Response_reg"/>
    <property type="match status" value="2"/>
</dbReference>
<dbReference type="PANTHER" id="PTHR43065:SF46">
    <property type="entry name" value="C4-DICARBOXYLATE TRANSPORT SENSOR PROTEIN DCTB"/>
    <property type="match status" value="1"/>
</dbReference>
<evidence type="ECO:0000259" key="7">
    <source>
        <dbReference type="PROSITE" id="PS50109"/>
    </source>
</evidence>
<dbReference type="PROSITE" id="PS50110">
    <property type="entry name" value="RESPONSE_REGULATORY"/>
    <property type="match status" value="2"/>
</dbReference>
<dbReference type="Pfam" id="PF00512">
    <property type="entry name" value="HisKA"/>
    <property type="match status" value="1"/>
</dbReference>
<dbReference type="Gene3D" id="3.30.450.40">
    <property type="match status" value="1"/>
</dbReference>
<protein>
    <recommendedName>
        <fullName evidence="10">Histidine kinase</fullName>
    </recommendedName>
</protein>
<dbReference type="InterPro" id="IPR003661">
    <property type="entry name" value="HisK_dim/P_dom"/>
</dbReference>
<name>A0A3B0VBZ1_9ZZZZ</name>
<dbReference type="GO" id="GO:0000155">
    <property type="term" value="F:phosphorelay sensor kinase activity"/>
    <property type="evidence" value="ECO:0007669"/>
    <property type="project" value="InterPro"/>
</dbReference>
<keyword evidence="4" id="KW-0418">Kinase</keyword>
<feature type="domain" description="Response regulatory" evidence="8">
    <location>
        <begin position="3"/>
        <end position="117"/>
    </location>
</feature>
<dbReference type="InterPro" id="IPR001789">
    <property type="entry name" value="Sig_transdc_resp-reg_receiver"/>
</dbReference>
<evidence type="ECO:0000256" key="6">
    <source>
        <dbReference type="ARBA" id="ARBA00023012"/>
    </source>
</evidence>
<keyword evidence="1" id="KW-0597">Phosphoprotein</keyword>
<dbReference type="SUPFAM" id="SSF55874">
    <property type="entry name" value="ATPase domain of HSP90 chaperone/DNA topoisomerase II/histidine kinase"/>
    <property type="match status" value="1"/>
</dbReference>
<organism evidence="9">
    <name type="scientific">hydrothermal vent metagenome</name>
    <dbReference type="NCBI Taxonomy" id="652676"/>
    <lineage>
        <taxon>unclassified sequences</taxon>
        <taxon>metagenomes</taxon>
        <taxon>ecological metagenomes</taxon>
    </lineage>
</organism>
<dbReference type="SMART" id="SM00387">
    <property type="entry name" value="HATPase_c"/>
    <property type="match status" value="1"/>
</dbReference>
<evidence type="ECO:0000256" key="3">
    <source>
        <dbReference type="ARBA" id="ARBA00022741"/>
    </source>
</evidence>
<dbReference type="Gene3D" id="1.10.287.130">
    <property type="match status" value="1"/>
</dbReference>
<evidence type="ECO:0000256" key="1">
    <source>
        <dbReference type="ARBA" id="ARBA00022553"/>
    </source>
</evidence>